<dbReference type="VEuPathDB" id="AmoebaDB:FDP41_011295"/>
<dbReference type="AlphaFoldDB" id="A0A6A5CAG1"/>
<feature type="compositionally biased region" description="Low complexity" evidence="1">
    <location>
        <begin position="65"/>
        <end position="85"/>
    </location>
</feature>
<dbReference type="RefSeq" id="XP_044567078.1">
    <property type="nucleotide sequence ID" value="XM_044701687.1"/>
</dbReference>
<sequence>MPDHNETEQQEEFSSASPSSSTATTSSKKQQQQKKTTSKRRQLKKSSSTPQTESQDDIEDNNELTPNGTTTSDTTTTTTSLNNSNRQWIKDETVQNQQTAAYSILVGITTRDESEPVYDTPCKMYSSLRYKLQYKCTVNVDGNELKENPKLLMCRVTVIDEDSAKEIKKDGKAIIDDSLISLKQTSSGGALSFEATHKIKFKDVSFHYNKSKWRLLLQLFSDAHGSISTPVVVLKSAPFLVYARRPKVSERGASDGLLTSGMNSSSQQASSSSGSTTSSSTTASNSDANNETTESSGAHVVANALLNQASGDKKKKKKGCCSYGFEEEKAFNLHGW</sequence>
<feature type="region of interest" description="Disordered" evidence="1">
    <location>
        <begin position="252"/>
        <end position="299"/>
    </location>
</feature>
<dbReference type="VEuPathDB" id="AmoebaDB:NF0035510"/>
<feature type="region of interest" description="Disordered" evidence="1">
    <location>
        <begin position="1"/>
        <end position="92"/>
    </location>
</feature>
<keyword evidence="3" id="KW-1185">Reference proteome</keyword>
<dbReference type="VEuPathDB" id="AmoebaDB:NfTy_020120"/>
<evidence type="ECO:0000313" key="2">
    <source>
        <dbReference type="EMBL" id="KAF0982365.1"/>
    </source>
</evidence>
<dbReference type="EMBL" id="VFQX01000009">
    <property type="protein sequence ID" value="KAF0982365.1"/>
    <property type="molecule type" value="Genomic_DNA"/>
</dbReference>
<proteinExistence type="predicted"/>
<feature type="compositionally biased region" description="Polar residues" evidence="1">
    <location>
        <begin position="287"/>
        <end position="296"/>
    </location>
</feature>
<evidence type="ECO:0000256" key="1">
    <source>
        <dbReference type="SAM" id="MobiDB-lite"/>
    </source>
</evidence>
<dbReference type="GeneID" id="68118510"/>
<name>A0A6A5CAG1_NAEFO</name>
<organism evidence="2 3">
    <name type="scientific">Naegleria fowleri</name>
    <name type="common">Brain eating amoeba</name>
    <dbReference type="NCBI Taxonomy" id="5763"/>
    <lineage>
        <taxon>Eukaryota</taxon>
        <taxon>Discoba</taxon>
        <taxon>Heterolobosea</taxon>
        <taxon>Tetramitia</taxon>
        <taxon>Eutetramitia</taxon>
        <taxon>Vahlkampfiidae</taxon>
        <taxon>Naegleria</taxon>
    </lineage>
</organism>
<gene>
    <name evidence="2" type="ORF">FDP41_011295</name>
</gene>
<evidence type="ECO:0000313" key="3">
    <source>
        <dbReference type="Proteomes" id="UP000444721"/>
    </source>
</evidence>
<protein>
    <submittedName>
        <fullName evidence="2">Uncharacterized protein</fullName>
    </submittedName>
</protein>
<feature type="compositionally biased region" description="Low complexity" evidence="1">
    <location>
        <begin position="259"/>
        <end position="286"/>
    </location>
</feature>
<reference evidence="2 3" key="1">
    <citation type="journal article" date="2019" name="Sci. Rep.">
        <title>Nanopore sequencing improves the draft genome of the human pathogenic amoeba Naegleria fowleri.</title>
        <authorList>
            <person name="Liechti N."/>
            <person name="Schurch N."/>
            <person name="Bruggmann R."/>
            <person name="Wittwer M."/>
        </authorList>
    </citation>
    <scope>NUCLEOTIDE SEQUENCE [LARGE SCALE GENOMIC DNA]</scope>
    <source>
        <strain evidence="2 3">ATCC 30894</strain>
    </source>
</reference>
<dbReference type="Proteomes" id="UP000444721">
    <property type="component" value="Unassembled WGS sequence"/>
</dbReference>
<dbReference type="OrthoDB" id="10476825at2759"/>
<comment type="caution">
    <text evidence="2">The sequence shown here is derived from an EMBL/GenBank/DDBJ whole genome shotgun (WGS) entry which is preliminary data.</text>
</comment>
<feature type="compositionally biased region" description="Low complexity" evidence="1">
    <location>
        <begin position="14"/>
        <end position="35"/>
    </location>
</feature>
<accession>A0A6A5CAG1</accession>